<evidence type="ECO:0000256" key="1">
    <source>
        <dbReference type="SAM" id="MobiDB-lite"/>
    </source>
</evidence>
<feature type="compositionally biased region" description="Basic and acidic residues" evidence="1">
    <location>
        <begin position="36"/>
        <end position="53"/>
    </location>
</feature>
<accession>A0A074XIQ4</accession>
<keyword evidence="3" id="KW-1185">Reference proteome</keyword>
<name>A0A074XIQ4_AURPU</name>
<dbReference type="EMBL" id="KL584980">
    <property type="protein sequence ID" value="KEQ85405.1"/>
    <property type="molecule type" value="Genomic_DNA"/>
</dbReference>
<dbReference type="HOGENOM" id="CLU_013929_8_6_1"/>
<feature type="region of interest" description="Disordered" evidence="1">
    <location>
        <begin position="30"/>
        <end position="53"/>
    </location>
</feature>
<feature type="non-terminal residue" evidence="2">
    <location>
        <position position="1"/>
    </location>
</feature>
<evidence type="ECO:0000313" key="2">
    <source>
        <dbReference type="EMBL" id="KEQ85405.1"/>
    </source>
</evidence>
<dbReference type="RefSeq" id="XP_029761592.1">
    <property type="nucleotide sequence ID" value="XM_029899762.1"/>
</dbReference>
<dbReference type="STRING" id="1043002.A0A074XIQ4"/>
<dbReference type="GeneID" id="40742068"/>
<evidence type="ECO:0000313" key="3">
    <source>
        <dbReference type="Proteomes" id="UP000030706"/>
    </source>
</evidence>
<proteinExistence type="predicted"/>
<reference evidence="2 3" key="1">
    <citation type="journal article" date="2014" name="BMC Genomics">
        <title>Genome sequencing of four Aureobasidium pullulans varieties: biotechnological potential, stress tolerance, and description of new species.</title>
        <authorList>
            <person name="Gostin Ar C."/>
            <person name="Ohm R.A."/>
            <person name="Kogej T."/>
            <person name="Sonjak S."/>
            <person name="Turk M."/>
            <person name="Zajc J."/>
            <person name="Zalar P."/>
            <person name="Grube M."/>
            <person name="Sun H."/>
            <person name="Han J."/>
            <person name="Sharma A."/>
            <person name="Chiniquy J."/>
            <person name="Ngan C.Y."/>
            <person name="Lipzen A."/>
            <person name="Barry K."/>
            <person name="Grigoriev I.V."/>
            <person name="Gunde-Cimerman N."/>
        </authorList>
    </citation>
    <scope>NUCLEOTIDE SEQUENCE [LARGE SCALE GENOMIC DNA]</scope>
    <source>
        <strain evidence="2 3">EXF-150</strain>
    </source>
</reference>
<dbReference type="Proteomes" id="UP000030706">
    <property type="component" value="Unassembled WGS sequence"/>
</dbReference>
<organism evidence="2 3">
    <name type="scientific">Aureobasidium pullulans EXF-150</name>
    <dbReference type="NCBI Taxonomy" id="1043002"/>
    <lineage>
        <taxon>Eukaryota</taxon>
        <taxon>Fungi</taxon>
        <taxon>Dikarya</taxon>
        <taxon>Ascomycota</taxon>
        <taxon>Pezizomycotina</taxon>
        <taxon>Dothideomycetes</taxon>
        <taxon>Dothideomycetidae</taxon>
        <taxon>Dothideales</taxon>
        <taxon>Saccotheciaceae</taxon>
        <taxon>Aureobasidium</taxon>
    </lineage>
</organism>
<protein>
    <submittedName>
        <fullName evidence="2">Uncharacterized protein</fullName>
    </submittedName>
</protein>
<dbReference type="AlphaFoldDB" id="A0A074XIQ4"/>
<feature type="non-terminal residue" evidence="2">
    <location>
        <position position="53"/>
    </location>
</feature>
<gene>
    <name evidence="2" type="ORF">M438DRAFT_260197</name>
</gene>
<sequence>ASVDEFNQGTILSIRARPRTHNIPERTIRRRLTGIQDRRTTHAHEQRLAPRQE</sequence>